<evidence type="ECO:0000313" key="4">
    <source>
        <dbReference type="Proteomes" id="UP000663843"/>
    </source>
</evidence>
<dbReference type="AlphaFoldDB" id="A0A8H3GL73"/>
<proteinExistence type="predicted"/>
<gene>
    <name evidence="3" type="ORF">RDB_LOCUS91859</name>
</gene>
<comment type="caution">
    <text evidence="3">The sequence shown here is derived from an EMBL/GenBank/DDBJ whole genome shotgun (WGS) entry which is preliminary data.</text>
</comment>
<dbReference type="Proteomes" id="UP000663843">
    <property type="component" value="Unassembled WGS sequence"/>
</dbReference>
<name>A0A8H3GL73_9AGAM</name>
<evidence type="ECO:0000313" key="3">
    <source>
        <dbReference type="EMBL" id="CAE6456270.1"/>
    </source>
</evidence>
<accession>A0A8H3GL73</accession>
<dbReference type="SUPFAM" id="SSF52540">
    <property type="entry name" value="P-loop containing nucleoside triphosphate hydrolases"/>
    <property type="match status" value="1"/>
</dbReference>
<reference evidence="3" key="1">
    <citation type="submission" date="2021-01" db="EMBL/GenBank/DDBJ databases">
        <authorList>
            <person name="Kaushik A."/>
        </authorList>
    </citation>
    <scope>NUCLEOTIDE SEQUENCE</scope>
    <source>
        <strain evidence="3">AG2-2IIIB</strain>
    </source>
</reference>
<sequence length="141" mass="15552">MPLRLFSPAASPANSRRQRRPQTPPASPFRQSGFYSSMNDNEGARKRRGILGSLNSLRSLGLTQTLDPPQIAVIGSQNAGKSSLIEALCRVKIPQSTETCIWYQAQYAVVPREAHVFLKFERSGHGSRSGLGDETEFGEYI</sequence>
<evidence type="ECO:0000256" key="1">
    <source>
        <dbReference type="SAM" id="MobiDB-lite"/>
    </source>
</evidence>
<evidence type="ECO:0000259" key="2">
    <source>
        <dbReference type="Pfam" id="PF01926"/>
    </source>
</evidence>
<dbReference type="InterPro" id="IPR006073">
    <property type="entry name" value="GTP-bd"/>
</dbReference>
<dbReference type="Pfam" id="PF01926">
    <property type="entry name" value="MMR_HSR1"/>
    <property type="match status" value="1"/>
</dbReference>
<dbReference type="Gene3D" id="3.40.50.300">
    <property type="entry name" value="P-loop containing nucleotide triphosphate hydrolases"/>
    <property type="match status" value="1"/>
</dbReference>
<organism evidence="3 4">
    <name type="scientific">Rhizoctonia solani</name>
    <dbReference type="NCBI Taxonomy" id="456999"/>
    <lineage>
        <taxon>Eukaryota</taxon>
        <taxon>Fungi</taxon>
        <taxon>Dikarya</taxon>
        <taxon>Basidiomycota</taxon>
        <taxon>Agaricomycotina</taxon>
        <taxon>Agaricomycetes</taxon>
        <taxon>Cantharellales</taxon>
        <taxon>Ceratobasidiaceae</taxon>
        <taxon>Rhizoctonia</taxon>
    </lineage>
</organism>
<feature type="region of interest" description="Disordered" evidence="1">
    <location>
        <begin position="1"/>
        <end position="42"/>
    </location>
</feature>
<protein>
    <recommendedName>
        <fullName evidence="2">G domain-containing protein</fullName>
    </recommendedName>
</protein>
<dbReference type="EMBL" id="CAJMWT010002849">
    <property type="protein sequence ID" value="CAE6456270.1"/>
    <property type="molecule type" value="Genomic_DNA"/>
</dbReference>
<dbReference type="InterPro" id="IPR027417">
    <property type="entry name" value="P-loop_NTPase"/>
</dbReference>
<feature type="domain" description="G" evidence="2">
    <location>
        <begin position="70"/>
        <end position="92"/>
    </location>
</feature>
<feature type="compositionally biased region" description="Polar residues" evidence="1">
    <location>
        <begin position="29"/>
        <end position="40"/>
    </location>
</feature>